<dbReference type="EMBL" id="JAYGHX010000002">
    <property type="protein sequence ID" value="MEA5390469.1"/>
    <property type="molecule type" value="Genomic_DNA"/>
</dbReference>
<accession>A0ABU5RRT7</accession>
<organism evidence="3 4">
    <name type="scientific">Cyanobium gracile UHCC 0139</name>
    <dbReference type="NCBI Taxonomy" id="3110308"/>
    <lineage>
        <taxon>Bacteria</taxon>
        <taxon>Bacillati</taxon>
        <taxon>Cyanobacteriota</taxon>
        <taxon>Cyanophyceae</taxon>
        <taxon>Synechococcales</taxon>
        <taxon>Prochlorococcaceae</taxon>
        <taxon>Cyanobium</taxon>
    </lineage>
</organism>
<evidence type="ECO:0000256" key="1">
    <source>
        <dbReference type="SAM" id="MobiDB-lite"/>
    </source>
</evidence>
<protein>
    <recommendedName>
        <fullName evidence="5">Lipoprotein</fullName>
    </recommendedName>
</protein>
<keyword evidence="2" id="KW-0812">Transmembrane</keyword>
<keyword evidence="2" id="KW-1133">Transmembrane helix</keyword>
<dbReference type="Proteomes" id="UP001304461">
    <property type="component" value="Unassembled WGS sequence"/>
</dbReference>
<gene>
    <name evidence="3" type="ORF">VB738_04250</name>
</gene>
<name>A0ABU5RRT7_9CYAN</name>
<feature type="compositionally biased region" description="Polar residues" evidence="1">
    <location>
        <begin position="136"/>
        <end position="147"/>
    </location>
</feature>
<evidence type="ECO:0000313" key="3">
    <source>
        <dbReference type="EMBL" id="MEA5390469.1"/>
    </source>
</evidence>
<comment type="caution">
    <text evidence="3">The sequence shown here is derived from an EMBL/GenBank/DDBJ whole genome shotgun (WGS) entry which is preliminary data.</text>
</comment>
<sequence>MLPLLPSPPGRAPSLPAPVPALLLSGLLTLLLLLGGCGRVGQPPRSVLLDALSLQIQLTQGAIARALDLQADGLPEVSRVRVDGQEPIAIGDDRGLHLMGRFDWRLPGDAIRVDSPFDLYLQPGPRGESWRLARPSGSSDGSSQNWITDPLPLPRRSRG</sequence>
<evidence type="ECO:0000256" key="2">
    <source>
        <dbReference type="SAM" id="Phobius"/>
    </source>
</evidence>
<reference evidence="3 4" key="1">
    <citation type="submission" date="2023-12" db="EMBL/GenBank/DDBJ databases">
        <title>Baltic Sea Cyanobacteria.</title>
        <authorList>
            <person name="Delbaje E."/>
            <person name="Fewer D.P."/>
            <person name="Shishido T.K."/>
        </authorList>
    </citation>
    <scope>NUCLEOTIDE SEQUENCE [LARGE SCALE GENOMIC DNA]</scope>
    <source>
        <strain evidence="3 4">UHCC 0139</strain>
    </source>
</reference>
<keyword evidence="2" id="KW-0472">Membrane</keyword>
<proteinExistence type="predicted"/>
<feature type="region of interest" description="Disordered" evidence="1">
    <location>
        <begin position="130"/>
        <end position="159"/>
    </location>
</feature>
<dbReference type="RefSeq" id="WP_323304569.1">
    <property type="nucleotide sequence ID" value="NZ_JAYGHX010000002.1"/>
</dbReference>
<evidence type="ECO:0000313" key="4">
    <source>
        <dbReference type="Proteomes" id="UP001304461"/>
    </source>
</evidence>
<feature type="transmembrane region" description="Helical" evidence="2">
    <location>
        <begin position="20"/>
        <end position="38"/>
    </location>
</feature>
<keyword evidence="4" id="KW-1185">Reference proteome</keyword>
<evidence type="ECO:0008006" key="5">
    <source>
        <dbReference type="Google" id="ProtNLM"/>
    </source>
</evidence>